<accession>E8RMD6</accession>
<organism evidence="2 3">
    <name type="scientific">Asticcacaulis excentricus (strain ATCC 15261 / DSM 4724 / KCTC 12464 / NCIMB 9791 / VKM B-1370 / CB 48)</name>
    <dbReference type="NCBI Taxonomy" id="573065"/>
    <lineage>
        <taxon>Bacteria</taxon>
        <taxon>Pseudomonadati</taxon>
        <taxon>Pseudomonadota</taxon>
        <taxon>Alphaproteobacteria</taxon>
        <taxon>Caulobacterales</taxon>
        <taxon>Caulobacteraceae</taxon>
        <taxon>Asticcacaulis</taxon>
    </lineage>
</organism>
<dbReference type="KEGG" id="aex:Astex_2231"/>
<evidence type="ECO:0000259" key="1">
    <source>
        <dbReference type="Pfam" id="PF00326"/>
    </source>
</evidence>
<evidence type="ECO:0000313" key="3">
    <source>
        <dbReference type="Proteomes" id="UP000001492"/>
    </source>
</evidence>
<dbReference type="OrthoDB" id="100212at2"/>
<name>E8RMD6_ASTEC</name>
<protein>
    <recommendedName>
        <fullName evidence="1">Peptidase S9 prolyl oligopeptidase catalytic domain-containing protein</fullName>
    </recommendedName>
</protein>
<reference evidence="3" key="1">
    <citation type="submission" date="2010-12" db="EMBL/GenBank/DDBJ databases">
        <title>Complete sequence of chromosome 1 of Asticcacaulis excentricus CB 48.</title>
        <authorList>
            <consortium name="US DOE Joint Genome Institute"/>
            <person name="Lucas S."/>
            <person name="Copeland A."/>
            <person name="Lapidus A."/>
            <person name="Cheng J.-F."/>
            <person name="Bruce D."/>
            <person name="Goodwin L."/>
            <person name="Pitluck S."/>
            <person name="Teshima H."/>
            <person name="Davenport K."/>
            <person name="Detter J.C."/>
            <person name="Han C."/>
            <person name="Tapia R."/>
            <person name="Land M."/>
            <person name="Hauser L."/>
            <person name="Jeffries C."/>
            <person name="Kyrpides N."/>
            <person name="Ivanova N."/>
            <person name="Ovchinnikova G."/>
            <person name="Brun Y.V."/>
            <person name="Woyke T."/>
        </authorList>
    </citation>
    <scope>NUCLEOTIDE SEQUENCE [LARGE SCALE GENOMIC DNA]</scope>
    <source>
        <strain evidence="3">ATCC 15261 / DSM 4724 / KCTC 12464 / NCIMB 9791 / VKM B-1370 / CB 48</strain>
    </source>
</reference>
<evidence type="ECO:0000313" key="2">
    <source>
        <dbReference type="EMBL" id="ADU13887.1"/>
    </source>
</evidence>
<dbReference type="eggNOG" id="COG1506">
    <property type="taxonomic scope" value="Bacteria"/>
</dbReference>
<sequence length="671" mass="73416">MRLLPALILLTGLLVATPGLAGSEKTRSFLVEDLIGLTLPREPQAFAPYALKRSTDDRYMAVITQRADLGKDRLIYELLVFDARTCLTTCRPHKVWRAVAPANVTGILGLQWLSGRQLQFVANDQRSGYGVYRVTLPIGHVEKVVSEKHPILNAVSAFDTTHIAWISEAPQRPLFEDERARRTGLSVETETADQLLANRGSGAAANTGRVGDRYLNIETVATRARTVVILEGDYLTPSLSLSRNGQIVALVKREPAEDTTPNPRRSAVLRLYWSDDQKRLIRAPLSSVASDTPVWSESDDALFVTGLSRDRKKGAVRLSRAQGTAEPIQGVSGRIVRARNAHALIVEDADARRQTYLETDGAWGTAETPQADQPSFRIVEGVNDPPRLFRFDNETGTSQPIYDFNPGFDFGRLVKVEVRQIVVGERSYHYGLYLPKGARPCHGFPLMMQTHGFDPKTFQPEGLATSGYSAQAVAQGGIAVVQVPDPVPGALDQEGANAVALYEAIIEQLRQEGLVDKERLAILGWSRTGFSVRYALAESVLRFKAVVLSDALAGGYMSWLASQNLGADYQNLALELNAQTPGGTSGSETFIVSKAAKVKTPVLLFAFGSSSLLETWEDYALRKQYGSAVVLKYFPDALHAPRLPAERLAVMNAVVPFVTDTLQSQTKGLCP</sequence>
<dbReference type="Gene3D" id="3.40.50.1820">
    <property type="entry name" value="alpha/beta hydrolase"/>
    <property type="match status" value="1"/>
</dbReference>
<dbReference type="HOGENOM" id="CLU_409204_0_0_5"/>
<keyword evidence="3" id="KW-1185">Reference proteome</keyword>
<dbReference type="Pfam" id="PF00326">
    <property type="entry name" value="Peptidase_S9"/>
    <property type="match status" value="1"/>
</dbReference>
<dbReference type="RefSeq" id="WP_013479715.1">
    <property type="nucleotide sequence ID" value="NC_014816.1"/>
</dbReference>
<feature type="domain" description="Peptidase S9 prolyl oligopeptidase catalytic" evidence="1">
    <location>
        <begin position="501"/>
        <end position="561"/>
    </location>
</feature>
<dbReference type="GO" id="GO:0008236">
    <property type="term" value="F:serine-type peptidase activity"/>
    <property type="evidence" value="ECO:0007669"/>
    <property type="project" value="InterPro"/>
</dbReference>
<dbReference type="GO" id="GO:0006508">
    <property type="term" value="P:proteolysis"/>
    <property type="evidence" value="ECO:0007669"/>
    <property type="project" value="InterPro"/>
</dbReference>
<dbReference type="SUPFAM" id="SSF53474">
    <property type="entry name" value="alpha/beta-Hydrolases"/>
    <property type="match status" value="1"/>
</dbReference>
<dbReference type="STRING" id="573065.Astex_2231"/>
<dbReference type="Proteomes" id="UP000001492">
    <property type="component" value="Chromosome 1"/>
</dbReference>
<dbReference type="EMBL" id="CP002395">
    <property type="protein sequence ID" value="ADU13887.1"/>
    <property type="molecule type" value="Genomic_DNA"/>
</dbReference>
<dbReference type="InterPro" id="IPR029058">
    <property type="entry name" value="AB_hydrolase_fold"/>
</dbReference>
<proteinExistence type="predicted"/>
<gene>
    <name evidence="2" type="ordered locus">Astex_2231</name>
</gene>
<dbReference type="InterPro" id="IPR001375">
    <property type="entry name" value="Peptidase_S9_cat"/>
</dbReference>
<dbReference type="AlphaFoldDB" id="E8RMD6"/>